<dbReference type="AlphaFoldDB" id="A0A9W6B7U7"/>
<feature type="compositionally biased region" description="Polar residues" evidence="1">
    <location>
        <begin position="165"/>
        <end position="175"/>
    </location>
</feature>
<gene>
    <name evidence="2" type="primary">PLESTB000003</name>
    <name evidence="2" type="ORF">PLESTB_000001500</name>
</gene>
<feature type="compositionally biased region" description="Gly residues" evidence="1">
    <location>
        <begin position="110"/>
        <end position="121"/>
    </location>
</feature>
<reference evidence="2 3" key="1">
    <citation type="journal article" date="2023" name="Commun. Biol.">
        <title>Reorganization of the ancestral sex-determining regions during the evolution of trioecy in Pleodorina starrii.</title>
        <authorList>
            <person name="Takahashi K."/>
            <person name="Suzuki S."/>
            <person name="Kawai-Toyooka H."/>
            <person name="Yamamoto K."/>
            <person name="Hamaji T."/>
            <person name="Ootsuki R."/>
            <person name="Yamaguchi H."/>
            <person name="Kawachi M."/>
            <person name="Higashiyama T."/>
            <person name="Nozaki H."/>
        </authorList>
    </citation>
    <scope>NUCLEOTIDE SEQUENCE [LARGE SCALE GENOMIC DNA]</scope>
    <source>
        <strain evidence="2 3">NIES-4479</strain>
    </source>
</reference>
<evidence type="ECO:0000313" key="3">
    <source>
        <dbReference type="Proteomes" id="UP001165080"/>
    </source>
</evidence>
<comment type="caution">
    <text evidence="2">The sequence shown here is derived from an EMBL/GenBank/DDBJ whole genome shotgun (WGS) entry which is preliminary data.</text>
</comment>
<accession>A0A9W6B7U7</accession>
<proteinExistence type="predicted"/>
<sequence length="192" mass="18442">MPSLKPWPWRTRFPSASCSVDGGEGLLGGSVDGGEGLGISGDGGDGLGSSDDGGQGLDGSVGGDELQGGSSGGGERLGGSGDGGEGLGDSREGGEGLGGSRDGGEWPCGSGAGGEGLGGGTKQCQARAVGSESLPLLAQTQPIRHEAVPSPGGGLRVAPPPGANATHQARSSAKSPSLYPRLRVSTPLGAKI</sequence>
<evidence type="ECO:0000256" key="1">
    <source>
        <dbReference type="SAM" id="MobiDB-lite"/>
    </source>
</evidence>
<feature type="compositionally biased region" description="Gly residues" evidence="1">
    <location>
        <begin position="22"/>
        <end position="87"/>
    </location>
</feature>
<dbReference type="Proteomes" id="UP001165080">
    <property type="component" value="Unassembled WGS sequence"/>
</dbReference>
<name>A0A9W6B7U7_9CHLO</name>
<organism evidence="2 3">
    <name type="scientific">Pleodorina starrii</name>
    <dbReference type="NCBI Taxonomy" id="330485"/>
    <lineage>
        <taxon>Eukaryota</taxon>
        <taxon>Viridiplantae</taxon>
        <taxon>Chlorophyta</taxon>
        <taxon>core chlorophytes</taxon>
        <taxon>Chlorophyceae</taxon>
        <taxon>CS clade</taxon>
        <taxon>Chlamydomonadales</taxon>
        <taxon>Volvocaceae</taxon>
        <taxon>Pleodorina</taxon>
    </lineage>
</organism>
<keyword evidence="3" id="KW-1185">Reference proteome</keyword>
<dbReference type="EMBL" id="BRXU01000001">
    <property type="protein sequence ID" value="GLC47561.1"/>
    <property type="molecule type" value="Genomic_DNA"/>
</dbReference>
<evidence type="ECO:0000313" key="2">
    <source>
        <dbReference type="EMBL" id="GLC47561.1"/>
    </source>
</evidence>
<feature type="region of interest" description="Disordered" evidence="1">
    <location>
        <begin position="1"/>
        <end position="192"/>
    </location>
</feature>
<protein>
    <submittedName>
        <fullName evidence="2">Uncharacterized protein</fullName>
    </submittedName>
</protein>